<organism evidence="2 3">
    <name type="scientific">Kitasatospora saccharophila</name>
    <dbReference type="NCBI Taxonomy" id="407973"/>
    <lineage>
        <taxon>Bacteria</taxon>
        <taxon>Bacillati</taxon>
        <taxon>Actinomycetota</taxon>
        <taxon>Actinomycetes</taxon>
        <taxon>Kitasatosporales</taxon>
        <taxon>Streptomycetaceae</taxon>
        <taxon>Kitasatospora</taxon>
    </lineage>
</organism>
<gene>
    <name evidence="2" type="ORF">GCM10009759_74870</name>
</gene>
<keyword evidence="3" id="KW-1185">Reference proteome</keyword>
<evidence type="ECO:0000313" key="2">
    <source>
        <dbReference type="EMBL" id="GAA2123664.1"/>
    </source>
</evidence>
<evidence type="ECO:0000256" key="1">
    <source>
        <dbReference type="SAM" id="MobiDB-lite"/>
    </source>
</evidence>
<reference evidence="3" key="1">
    <citation type="journal article" date="2019" name="Int. J. Syst. Evol. Microbiol.">
        <title>The Global Catalogue of Microorganisms (GCM) 10K type strain sequencing project: providing services to taxonomists for standard genome sequencing and annotation.</title>
        <authorList>
            <consortium name="The Broad Institute Genomics Platform"/>
            <consortium name="The Broad Institute Genome Sequencing Center for Infectious Disease"/>
            <person name="Wu L."/>
            <person name="Ma J."/>
        </authorList>
    </citation>
    <scope>NUCLEOTIDE SEQUENCE [LARGE SCALE GENOMIC DNA]</scope>
    <source>
        <strain evidence="3">JCM 14559</strain>
    </source>
</reference>
<name>A0ABP5K086_9ACTN</name>
<protein>
    <submittedName>
        <fullName evidence="2">Uncharacterized protein</fullName>
    </submittedName>
</protein>
<feature type="region of interest" description="Disordered" evidence="1">
    <location>
        <begin position="1"/>
        <end position="36"/>
    </location>
</feature>
<dbReference type="Proteomes" id="UP001500897">
    <property type="component" value="Unassembled WGS sequence"/>
</dbReference>
<sequence>MVPGAQTHNNDRTPGAGRRPAPGVRSLLPPRAGRFRRQRLVGLPGSVRPVPRLRRFPAFRPPVSRLPSKGDEGCFTAERTEPAAGAGSPGVRS</sequence>
<dbReference type="EMBL" id="BAAANS010000095">
    <property type="protein sequence ID" value="GAA2123664.1"/>
    <property type="molecule type" value="Genomic_DNA"/>
</dbReference>
<feature type="region of interest" description="Disordered" evidence="1">
    <location>
        <begin position="59"/>
        <end position="93"/>
    </location>
</feature>
<accession>A0ABP5K086</accession>
<proteinExistence type="predicted"/>
<comment type="caution">
    <text evidence="2">The sequence shown here is derived from an EMBL/GenBank/DDBJ whole genome shotgun (WGS) entry which is preliminary data.</text>
</comment>
<evidence type="ECO:0000313" key="3">
    <source>
        <dbReference type="Proteomes" id="UP001500897"/>
    </source>
</evidence>